<dbReference type="STRING" id="135208.A0A4Z0A1K0"/>
<feature type="region of interest" description="Disordered" evidence="1">
    <location>
        <begin position="403"/>
        <end position="428"/>
    </location>
</feature>
<sequence>MIHGPVSSSSHALLGDTKPSKNASKKNWTAPTGGSSFSATSIVALSILLSLLFIGSLSFSFIGGRDINSFKKTLDELAATEPGIVLIGENVDVDVDEPALTVTWSLVSCGSGYLNGSQGIHGSNACGIPNSPLDIYVDSNPEAAISFDPAQIPLLRSTGVRRTIQALTQFDSNHDLDVHEAHLYPFDTYTLSTTLRAVNPTTNETLRIRRLLTITAVSSFSIRTTDAETYWPQPDGTQCPAARGHPRAPPGRCARVVFAWRSAESGLTYAHGLVAFPILFIIPQMRNSMPDSPDLDGVLLDTIGFFPQMIICGVCAVVLLVLGAIGELDPVPPDAYETPMPPKVEAPPSPTETDGWTSSDTLISAPPTPITKTHNGWRKNLSRAGVSFGSRFAILDDLDQDFATPRTSLGSDDGQYSKISLSRPMSPA</sequence>
<keyword evidence="4" id="KW-1185">Reference proteome</keyword>
<dbReference type="AlphaFoldDB" id="A0A4Z0A1K0"/>
<dbReference type="EMBL" id="SFCI01000373">
    <property type="protein sequence ID" value="TFY80213.1"/>
    <property type="molecule type" value="Genomic_DNA"/>
</dbReference>
<feature type="transmembrane region" description="Helical" evidence="2">
    <location>
        <begin position="305"/>
        <end position="325"/>
    </location>
</feature>
<dbReference type="Proteomes" id="UP000298061">
    <property type="component" value="Unassembled WGS sequence"/>
</dbReference>
<comment type="caution">
    <text evidence="3">The sequence shown here is derived from an EMBL/GenBank/DDBJ whole genome shotgun (WGS) entry which is preliminary data.</text>
</comment>
<feature type="compositionally biased region" description="Polar residues" evidence="1">
    <location>
        <begin position="351"/>
        <end position="360"/>
    </location>
</feature>
<keyword evidence="2" id="KW-0812">Transmembrane</keyword>
<evidence type="ECO:0000313" key="3">
    <source>
        <dbReference type="EMBL" id="TFY80213.1"/>
    </source>
</evidence>
<accession>A0A4Z0A1K0</accession>
<name>A0A4Z0A1K0_9AGAM</name>
<feature type="compositionally biased region" description="Polar residues" evidence="1">
    <location>
        <begin position="20"/>
        <end position="34"/>
    </location>
</feature>
<feature type="compositionally biased region" description="Pro residues" evidence="1">
    <location>
        <begin position="339"/>
        <end position="350"/>
    </location>
</feature>
<organism evidence="3 4">
    <name type="scientific">Hericium alpestre</name>
    <dbReference type="NCBI Taxonomy" id="135208"/>
    <lineage>
        <taxon>Eukaryota</taxon>
        <taxon>Fungi</taxon>
        <taxon>Dikarya</taxon>
        <taxon>Basidiomycota</taxon>
        <taxon>Agaricomycotina</taxon>
        <taxon>Agaricomycetes</taxon>
        <taxon>Russulales</taxon>
        <taxon>Hericiaceae</taxon>
        <taxon>Hericium</taxon>
    </lineage>
</organism>
<proteinExistence type="predicted"/>
<evidence type="ECO:0000313" key="4">
    <source>
        <dbReference type="Proteomes" id="UP000298061"/>
    </source>
</evidence>
<evidence type="ECO:0000256" key="1">
    <source>
        <dbReference type="SAM" id="MobiDB-lite"/>
    </source>
</evidence>
<keyword evidence="2" id="KW-1133">Transmembrane helix</keyword>
<feature type="compositionally biased region" description="Polar residues" evidence="1">
    <location>
        <begin position="1"/>
        <end position="11"/>
    </location>
</feature>
<evidence type="ECO:0000256" key="2">
    <source>
        <dbReference type="SAM" id="Phobius"/>
    </source>
</evidence>
<feature type="transmembrane region" description="Helical" evidence="2">
    <location>
        <begin position="37"/>
        <end position="62"/>
    </location>
</feature>
<feature type="region of interest" description="Disordered" evidence="1">
    <location>
        <begin position="334"/>
        <end position="360"/>
    </location>
</feature>
<feature type="transmembrane region" description="Helical" evidence="2">
    <location>
        <begin position="267"/>
        <end position="285"/>
    </location>
</feature>
<protein>
    <submittedName>
        <fullName evidence="3">Uncharacterized protein</fullName>
    </submittedName>
</protein>
<dbReference type="OrthoDB" id="2117972at2759"/>
<gene>
    <name evidence="3" type="ORF">EWM64_g3796</name>
</gene>
<reference evidence="3 4" key="1">
    <citation type="submission" date="2019-02" db="EMBL/GenBank/DDBJ databases">
        <title>Genome sequencing of the rare red list fungi Hericium alpestre (H. flagellum).</title>
        <authorList>
            <person name="Buettner E."/>
            <person name="Kellner H."/>
        </authorList>
    </citation>
    <scope>NUCLEOTIDE SEQUENCE [LARGE SCALE GENOMIC DNA]</scope>
    <source>
        <strain evidence="3 4">DSM 108284</strain>
    </source>
</reference>
<keyword evidence="2" id="KW-0472">Membrane</keyword>
<feature type="region of interest" description="Disordered" evidence="1">
    <location>
        <begin position="1"/>
        <end position="34"/>
    </location>
</feature>